<dbReference type="Proteomes" id="UP001558613">
    <property type="component" value="Unassembled WGS sequence"/>
</dbReference>
<gene>
    <name evidence="1" type="ORF">QQF64_029848</name>
</gene>
<protein>
    <submittedName>
        <fullName evidence="1">Uncharacterized protein</fullName>
    </submittedName>
</protein>
<keyword evidence="2" id="KW-1185">Reference proteome</keyword>
<dbReference type="InterPro" id="IPR036179">
    <property type="entry name" value="Ig-like_dom_sf"/>
</dbReference>
<dbReference type="Gene3D" id="2.60.40.10">
    <property type="entry name" value="Immunoglobulins"/>
    <property type="match status" value="1"/>
</dbReference>
<comment type="caution">
    <text evidence="1">The sequence shown here is derived from an EMBL/GenBank/DDBJ whole genome shotgun (WGS) entry which is preliminary data.</text>
</comment>
<dbReference type="InterPro" id="IPR013783">
    <property type="entry name" value="Ig-like_fold"/>
</dbReference>
<accession>A0ABR3N1T3</accession>
<evidence type="ECO:0000313" key="2">
    <source>
        <dbReference type="Proteomes" id="UP001558613"/>
    </source>
</evidence>
<evidence type="ECO:0000313" key="1">
    <source>
        <dbReference type="EMBL" id="KAL1270832.1"/>
    </source>
</evidence>
<dbReference type="SUPFAM" id="SSF48726">
    <property type="entry name" value="Immunoglobulin"/>
    <property type="match status" value="1"/>
</dbReference>
<dbReference type="EMBL" id="JAYMGO010000007">
    <property type="protein sequence ID" value="KAL1270832.1"/>
    <property type="molecule type" value="Genomic_DNA"/>
</dbReference>
<reference evidence="1 2" key="1">
    <citation type="submission" date="2023-09" db="EMBL/GenBank/DDBJ databases">
        <authorList>
            <person name="Wang M."/>
        </authorList>
    </citation>
    <scope>NUCLEOTIDE SEQUENCE [LARGE SCALE GENOMIC DNA]</scope>
    <source>
        <strain evidence="1">GT-2023</strain>
        <tissue evidence="1">Liver</tissue>
    </source>
</reference>
<proteinExistence type="predicted"/>
<organism evidence="1 2">
    <name type="scientific">Cirrhinus molitorella</name>
    <name type="common">mud carp</name>
    <dbReference type="NCBI Taxonomy" id="172907"/>
    <lineage>
        <taxon>Eukaryota</taxon>
        <taxon>Metazoa</taxon>
        <taxon>Chordata</taxon>
        <taxon>Craniata</taxon>
        <taxon>Vertebrata</taxon>
        <taxon>Euteleostomi</taxon>
        <taxon>Actinopterygii</taxon>
        <taxon>Neopterygii</taxon>
        <taxon>Teleostei</taxon>
        <taxon>Ostariophysi</taxon>
        <taxon>Cypriniformes</taxon>
        <taxon>Cyprinidae</taxon>
        <taxon>Labeoninae</taxon>
        <taxon>Labeonini</taxon>
        <taxon>Cirrhinus</taxon>
    </lineage>
</organism>
<sequence>MQEAENYTSVVDIAENENETELLRIKRSTITLVTPVHGYEGEIITVTEGSSVRFNCNPFLKNCPYCAQPEYLGTSSAEYAQVYFCEHPCGWGEVKAYTRPVSYGMDERFRVAKRNLRGHNKDGMSVMIAEVKASDGGKYYCGIDRPGTDWYEEYTIIVGKPAPRPVKPLVEPAYEPATKEETAWMGNEETVQGKINPSVQKAMMQCQGNKACTLALLQKEELKINTSCWLCLQMSIQQTEGLDACCSMGVRGQSIP</sequence>
<name>A0ABR3N1T3_9TELE</name>